<sequence length="252" mass="28258">IKTQKQKRGYDTRPAQVILPLSPNHGIFGSDGLYSESKISLETLFNRWHCESWGGYLTITGAVIGWTRGTGLMNVNNVIADKVEALGVRSFSSQEMAFNILGLMHPRVSHLAENEPVWADLNGGFQFLPNLNHLFKKYHLELQESKDIKRAIAADTALDHKVVGNDHSAMYKAPTVEPRANLKFEFPECKPYEALERLSQLRGMFNLDKVVVVTGFGEVGPWGNAGTRWEMESKGEFSLEGCIELAWIMGYI</sequence>
<gene>
    <name evidence="1" type="primary">fas2_4</name>
    <name evidence="1" type="ORF">EV182_007983</name>
</gene>
<reference evidence="1" key="1">
    <citation type="submission" date="2022-06" db="EMBL/GenBank/DDBJ databases">
        <title>Phylogenomic reconstructions and comparative analyses of Kickxellomycotina fungi.</title>
        <authorList>
            <person name="Reynolds N.K."/>
            <person name="Stajich J.E."/>
            <person name="Barry K."/>
            <person name="Grigoriev I.V."/>
            <person name="Crous P."/>
            <person name="Smith M.E."/>
        </authorList>
    </citation>
    <scope>NUCLEOTIDE SEQUENCE</scope>
    <source>
        <strain evidence="1">RSA 2271</strain>
    </source>
</reference>
<keyword evidence="1" id="KW-0808">Transferase</keyword>
<comment type="caution">
    <text evidence="1">The sequence shown here is derived from an EMBL/GenBank/DDBJ whole genome shotgun (WGS) entry which is preliminary data.</text>
</comment>
<organism evidence="1 2">
    <name type="scientific">Spiromyces aspiralis</name>
    <dbReference type="NCBI Taxonomy" id="68401"/>
    <lineage>
        <taxon>Eukaryota</taxon>
        <taxon>Fungi</taxon>
        <taxon>Fungi incertae sedis</taxon>
        <taxon>Zoopagomycota</taxon>
        <taxon>Kickxellomycotina</taxon>
        <taxon>Kickxellomycetes</taxon>
        <taxon>Kickxellales</taxon>
        <taxon>Kickxellaceae</taxon>
        <taxon>Spiromyces</taxon>
    </lineage>
</organism>
<keyword evidence="1" id="KW-0012">Acyltransferase</keyword>
<feature type="non-terminal residue" evidence="1">
    <location>
        <position position="1"/>
    </location>
</feature>
<accession>A0ACC1HKJ4</accession>
<dbReference type="Proteomes" id="UP001145114">
    <property type="component" value="Unassembled WGS sequence"/>
</dbReference>
<feature type="non-terminal residue" evidence="1">
    <location>
        <position position="252"/>
    </location>
</feature>
<name>A0ACC1HKJ4_9FUNG</name>
<protein>
    <submittedName>
        <fullName evidence="1">Fatty acid synthase alpha subunit Lsd1</fullName>
        <ecNumber evidence="1">2.3.1.86</ecNumber>
    </submittedName>
</protein>
<proteinExistence type="predicted"/>
<keyword evidence="2" id="KW-1185">Reference proteome</keyword>
<dbReference type="EC" id="2.3.1.86" evidence="1"/>
<evidence type="ECO:0000313" key="1">
    <source>
        <dbReference type="EMBL" id="KAJ1676545.1"/>
    </source>
</evidence>
<evidence type="ECO:0000313" key="2">
    <source>
        <dbReference type="Proteomes" id="UP001145114"/>
    </source>
</evidence>
<dbReference type="EMBL" id="JAMZIH010003922">
    <property type="protein sequence ID" value="KAJ1676545.1"/>
    <property type="molecule type" value="Genomic_DNA"/>
</dbReference>